<dbReference type="Proteomes" id="UP001597201">
    <property type="component" value="Unassembled WGS sequence"/>
</dbReference>
<dbReference type="Gene3D" id="3.40.630.10">
    <property type="entry name" value="Zn peptidases"/>
    <property type="match status" value="1"/>
</dbReference>
<evidence type="ECO:0000313" key="3">
    <source>
        <dbReference type="Proteomes" id="UP001597201"/>
    </source>
</evidence>
<proteinExistence type="predicted"/>
<reference evidence="3" key="1">
    <citation type="journal article" date="2019" name="Int. J. Syst. Evol. Microbiol.">
        <title>The Global Catalogue of Microorganisms (GCM) 10K type strain sequencing project: providing services to taxonomists for standard genome sequencing and annotation.</title>
        <authorList>
            <consortium name="The Broad Institute Genomics Platform"/>
            <consortium name="The Broad Institute Genome Sequencing Center for Infectious Disease"/>
            <person name="Wu L."/>
            <person name="Ma J."/>
        </authorList>
    </citation>
    <scope>NUCLEOTIDE SEQUENCE [LARGE SCALE GENOMIC DNA]</scope>
    <source>
        <strain evidence="3">CCUG 61485</strain>
    </source>
</reference>
<comment type="caution">
    <text evidence="2">The sequence shown here is derived from an EMBL/GenBank/DDBJ whole genome shotgun (WGS) entry which is preliminary data.</text>
</comment>
<dbReference type="EMBL" id="JBHTMY010000003">
    <property type="protein sequence ID" value="MFD1316256.1"/>
    <property type="molecule type" value="Genomic_DNA"/>
</dbReference>
<dbReference type="RefSeq" id="WP_377179065.1">
    <property type="nucleotide sequence ID" value="NZ_JBHTMY010000003.1"/>
</dbReference>
<name>A0ABW3Y542_9FLAO</name>
<dbReference type="Pfam" id="PF00246">
    <property type="entry name" value="Peptidase_M14"/>
    <property type="match status" value="1"/>
</dbReference>
<gene>
    <name evidence="2" type="ORF">ACFQ39_11565</name>
</gene>
<feature type="domain" description="Peptidase M14" evidence="1">
    <location>
        <begin position="31"/>
        <end position="124"/>
    </location>
</feature>
<keyword evidence="2" id="KW-0645">Protease</keyword>
<dbReference type="SUPFAM" id="SSF53187">
    <property type="entry name" value="Zn-dependent exopeptidases"/>
    <property type="match status" value="1"/>
</dbReference>
<dbReference type="GO" id="GO:0004180">
    <property type="term" value="F:carboxypeptidase activity"/>
    <property type="evidence" value="ECO:0007669"/>
    <property type="project" value="UniProtKB-KW"/>
</dbReference>
<evidence type="ECO:0000313" key="2">
    <source>
        <dbReference type="EMBL" id="MFD1316256.1"/>
    </source>
</evidence>
<organism evidence="2 3">
    <name type="scientific">Namhaeicola litoreus</name>
    <dbReference type="NCBI Taxonomy" id="1052145"/>
    <lineage>
        <taxon>Bacteria</taxon>
        <taxon>Pseudomonadati</taxon>
        <taxon>Bacteroidota</taxon>
        <taxon>Flavobacteriia</taxon>
        <taxon>Flavobacteriales</taxon>
        <taxon>Flavobacteriaceae</taxon>
        <taxon>Namhaeicola</taxon>
    </lineage>
</organism>
<accession>A0ABW3Y542</accession>
<dbReference type="InterPro" id="IPR000834">
    <property type="entry name" value="Peptidase_M14"/>
</dbReference>
<protein>
    <submittedName>
        <fullName evidence="2">M14 family zinc carboxypeptidase</fullName>
    </submittedName>
</protein>
<keyword evidence="2" id="KW-0378">Hydrolase</keyword>
<keyword evidence="3" id="KW-1185">Reference proteome</keyword>
<sequence length="364" mass="41472">MQNFQKGLKGRYVTLQNIDPIIKDLGDTFCISEIGKSFLGKSIKKIEFGKGSQKILIWSQMHGNESTGTKAMFDLLKFMENPGTLVHLRNSILEHCQISFIPILNPDGAEQYTRVSAQNIDLNRDAVEQTAPESQILYHELKIFNPNFCFNLHDQRTIFSVGRENKPATLSFLAPSTEVNREITEGRKVTMSVISGIKSLLDDFIPDQLGRYTDEFYPTATGDNFQKAGYPTVLIESGHYQNDYSREVSRKYTFYSMLQGLNSIVNGLEYCDYKDYFLIPENKQNLYDIILRSCKLNDEKTDIAIQLVEVLNGDSITFEPKIANRGNLKAYSSNIILDTDRTSNLIFNSEENLLQYIVDNLSIQ</sequence>
<evidence type="ECO:0000259" key="1">
    <source>
        <dbReference type="Pfam" id="PF00246"/>
    </source>
</evidence>
<keyword evidence="2" id="KW-0121">Carboxypeptidase</keyword>